<dbReference type="EMBL" id="CP019481">
    <property type="protein sequence ID" value="UQC91554.1"/>
    <property type="molecule type" value="Genomic_DNA"/>
</dbReference>
<proteinExistence type="predicted"/>
<feature type="compositionally biased region" description="Pro residues" evidence="1">
    <location>
        <begin position="34"/>
        <end position="46"/>
    </location>
</feature>
<feature type="region of interest" description="Disordered" evidence="1">
    <location>
        <begin position="26"/>
        <end position="46"/>
    </location>
</feature>
<dbReference type="AlphaFoldDB" id="A0A9Q8WQ55"/>
<accession>A0A9Q8WQ55</accession>
<gene>
    <name evidence="2" type="ORF">CLUP02_17090</name>
</gene>
<dbReference type="KEGG" id="clup:CLUP02_17090"/>
<reference evidence="2" key="1">
    <citation type="journal article" date="2021" name="Mol. Plant Microbe Interact.">
        <title>Complete Genome Sequence of the Plant-Pathogenic Fungus Colletotrichum lupini.</title>
        <authorList>
            <person name="Baroncelli R."/>
            <person name="Pensec F."/>
            <person name="Da Lio D."/>
            <person name="Boufleur T."/>
            <person name="Vicente I."/>
            <person name="Sarrocco S."/>
            <person name="Picot A."/>
            <person name="Baraldi E."/>
            <person name="Sukno S."/>
            <person name="Thon M."/>
            <person name="Le Floch G."/>
        </authorList>
    </citation>
    <scope>NUCLEOTIDE SEQUENCE</scope>
    <source>
        <strain evidence="2">IMI 504893</strain>
    </source>
</reference>
<evidence type="ECO:0000313" key="2">
    <source>
        <dbReference type="EMBL" id="UQC91554.1"/>
    </source>
</evidence>
<keyword evidence="3" id="KW-1185">Reference proteome</keyword>
<sequence>MLASPHSNTHTKAPSVPTLTVHTHKPNLMIHPTPLSPPPHAPPPPASTITIRPVYVHIDESPPPLPCRPHTVTPTNHPPFVARILQFLVPVTLSLHCVRNSSFPSFGLLGHSFLSRHSQSNPILVLTPRQIVSSLFQYDNIDAARRPVWLTSPKKPNSNGIARSSISATFGPPEQDHSTGIVELPPTGFLPFLSANRDSAIFHLVSPRNLSTSFATANTLGLVPTPRTVTRLISTHLSLPPAYCAGHHWNLCMTLDLEETEESDLHISSSPATFFLAETLEGRRIDAALGLQEPKKKVYMRPTSLIQVRFFLDISALARRPRTRPVFDVCCIFSQKPQQTLSSQAIPHLDFRRTLGQSSRANIARFKQTFALRPNFSIYHPNHH</sequence>
<evidence type="ECO:0000256" key="1">
    <source>
        <dbReference type="SAM" id="MobiDB-lite"/>
    </source>
</evidence>
<dbReference type="Proteomes" id="UP000830671">
    <property type="component" value="Chromosome 9"/>
</dbReference>
<dbReference type="GeneID" id="73351015"/>
<evidence type="ECO:0000313" key="3">
    <source>
        <dbReference type="Proteomes" id="UP000830671"/>
    </source>
</evidence>
<name>A0A9Q8WQ55_9PEZI</name>
<organism evidence="2 3">
    <name type="scientific">Colletotrichum lupini</name>
    <dbReference type="NCBI Taxonomy" id="145971"/>
    <lineage>
        <taxon>Eukaryota</taxon>
        <taxon>Fungi</taxon>
        <taxon>Dikarya</taxon>
        <taxon>Ascomycota</taxon>
        <taxon>Pezizomycotina</taxon>
        <taxon>Sordariomycetes</taxon>
        <taxon>Hypocreomycetidae</taxon>
        <taxon>Glomerellales</taxon>
        <taxon>Glomerellaceae</taxon>
        <taxon>Colletotrichum</taxon>
        <taxon>Colletotrichum acutatum species complex</taxon>
    </lineage>
</organism>
<dbReference type="RefSeq" id="XP_049153152.1">
    <property type="nucleotide sequence ID" value="XM_049296005.1"/>
</dbReference>
<protein>
    <submittedName>
        <fullName evidence="2">Uncharacterized protein</fullName>
    </submittedName>
</protein>